<feature type="compositionally biased region" description="Basic and acidic residues" evidence="1">
    <location>
        <begin position="206"/>
        <end position="216"/>
    </location>
</feature>
<comment type="caution">
    <text evidence="4">The sequence shown here is derived from an EMBL/GenBank/DDBJ whole genome shotgun (WGS) entry which is preliminary data.</text>
</comment>
<evidence type="ECO:0000256" key="1">
    <source>
        <dbReference type="SAM" id="MobiDB-lite"/>
    </source>
</evidence>
<organism evidence="4 5">
    <name type="scientific">Streptomyces echinatus</name>
    <dbReference type="NCBI Taxonomy" id="67293"/>
    <lineage>
        <taxon>Bacteria</taxon>
        <taxon>Bacillati</taxon>
        <taxon>Actinomycetota</taxon>
        <taxon>Actinomycetes</taxon>
        <taxon>Kitasatosporales</taxon>
        <taxon>Streptomycetaceae</taxon>
        <taxon>Streptomyces</taxon>
    </lineage>
</organism>
<name>A0A7W9UNS9_9ACTN</name>
<feature type="compositionally biased region" description="Low complexity" evidence="1">
    <location>
        <begin position="258"/>
        <end position="272"/>
    </location>
</feature>
<accession>A0A7W9UNS9</accession>
<evidence type="ECO:0000256" key="2">
    <source>
        <dbReference type="SAM" id="Phobius"/>
    </source>
</evidence>
<dbReference type="EMBL" id="JACHJK010000001">
    <property type="protein sequence ID" value="MBB5924719.1"/>
    <property type="molecule type" value="Genomic_DNA"/>
</dbReference>
<evidence type="ECO:0000313" key="4">
    <source>
        <dbReference type="EMBL" id="MBB5924719.1"/>
    </source>
</evidence>
<keyword evidence="3" id="KW-0732">Signal</keyword>
<keyword evidence="5" id="KW-1185">Reference proteome</keyword>
<proteinExistence type="predicted"/>
<evidence type="ECO:0000313" key="5">
    <source>
        <dbReference type="Proteomes" id="UP000585836"/>
    </source>
</evidence>
<feature type="chain" id="PRO_5031374493" description="Cell wall protein" evidence="3">
    <location>
        <begin position="31"/>
        <end position="307"/>
    </location>
</feature>
<keyword evidence="2" id="KW-0472">Membrane</keyword>
<evidence type="ECO:0000256" key="3">
    <source>
        <dbReference type="SAM" id="SignalP"/>
    </source>
</evidence>
<gene>
    <name evidence="4" type="ORF">FHS34_000154</name>
</gene>
<feature type="transmembrane region" description="Helical" evidence="2">
    <location>
        <begin position="281"/>
        <end position="303"/>
    </location>
</feature>
<sequence>MRLRTSLSLGLAATVATATPLLLPASAAHAAAESACASTDARAFPLATRIRGGPGSYEAGGGYGTWYIDLTNTTGRTCAGVHPVVVLVDDKRALRANQPQLEFYDGPRARPVTFETTDEQELVGVLDAPGFGGFSVPAGKTVSVRVRLALTSDAEPDQVTVSAAAVQRRNGDGDWVGQSNAYRFGIDREEGGARETQDAEETQDTEEAREAEETRGTQDAGKTPGTETRGTGDVPDSQDAQETAGVPTRPGSEPPTPGATGTPSPASSAPAWQLAGTGPGLALGLLAAVVTLSGLGAAALLLARTRR</sequence>
<keyword evidence="2" id="KW-1133">Transmembrane helix</keyword>
<dbReference type="Proteomes" id="UP000585836">
    <property type="component" value="Unassembled WGS sequence"/>
</dbReference>
<evidence type="ECO:0008006" key="6">
    <source>
        <dbReference type="Google" id="ProtNLM"/>
    </source>
</evidence>
<feature type="signal peptide" evidence="3">
    <location>
        <begin position="1"/>
        <end position="30"/>
    </location>
</feature>
<reference evidence="4 5" key="1">
    <citation type="submission" date="2020-08" db="EMBL/GenBank/DDBJ databases">
        <title>Genomic Encyclopedia of Type Strains, Phase III (KMG-III): the genomes of soil and plant-associated and newly described type strains.</title>
        <authorList>
            <person name="Whitman W."/>
        </authorList>
    </citation>
    <scope>NUCLEOTIDE SEQUENCE [LARGE SCALE GENOMIC DNA]</scope>
    <source>
        <strain evidence="4 5">CECT 3313</strain>
    </source>
</reference>
<protein>
    <recommendedName>
        <fullName evidence="6">Cell wall protein</fullName>
    </recommendedName>
</protein>
<feature type="region of interest" description="Disordered" evidence="1">
    <location>
        <begin position="166"/>
        <end position="272"/>
    </location>
</feature>
<dbReference type="RefSeq" id="WP_221508396.1">
    <property type="nucleotide sequence ID" value="NZ_BAAAWF010000093.1"/>
</dbReference>
<keyword evidence="2" id="KW-0812">Transmembrane</keyword>
<dbReference type="AlphaFoldDB" id="A0A7W9UNS9"/>
<feature type="compositionally biased region" description="Basic and acidic residues" evidence="1">
    <location>
        <begin position="185"/>
        <end position="197"/>
    </location>
</feature>